<name>A0ABQ0AA96_9GAMM</name>
<dbReference type="Gene3D" id="3.30.750.140">
    <property type="match status" value="1"/>
</dbReference>
<sequence length="392" mass="41600">MTGAIDKAVSPLSFETSSSDTKKSVNSSHEGEEFSDVFEQANAHKTEERSSAKKDDAHSSLDSINHQDPENAQAENSPIIGDGEALDEQSLSEIRSLLTDSTASQPNGTVNSPLSLSGLNLAAYTVNADGSLVASINPEAAGTNPTASLVAGLSLNSGQVKLSDSQLKSLNPLDTQLRTAGVNNPLGLSNSVLLNDYALADVSADLVELGQNLSKFTTAETASTPLKADFLSVLTSIQTGDRSGTFNSNLVASLPVSHSGWGEQIGQKVLYMASQGLSEAEIQLDPPELGPLQARVSINNDQAQVTFNSHSSQVRDALEQSVARLRELLSGEGIDLVNVNVSDNPHQQQRQNADANELGVTDRELVTDEDAVLENTTREPEKVSQYIVDDYI</sequence>
<feature type="compositionally biased region" description="Low complexity" evidence="1">
    <location>
        <begin position="16"/>
        <end position="28"/>
    </location>
</feature>
<dbReference type="InterPro" id="IPR052563">
    <property type="entry name" value="FliK"/>
</dbReference>
<evidence type="ECO:0000313" key="3">
    <source>
        <dbReference type="EMBL" id="GAA6168582.1"/>
    </source>
</evidence>
<dbReference type="PANTHER" id="PTHR37533:SF2">
    <property type="entry name" value="FLAGELLAR HOOK-LENGTH CONTROL PROTEIN"/>
    <property type="match status" value="1"/>
</dbReference>
<dbReference type="Proteomes" id="UP001465153">
    <property type="component" value="Unassembled WGS sequence"/>
</dbReference>
<protein>
    <submittedName>
        <fullName evidence="3">Flagellar hook-length control protein FliK</fullName>
    </submittedName>
</protein>
<gene>
    <name evidence="3" type="ORF">NBRC116591_23930</name>
</gene>
<dbReference type="RefSeq" id="WP_353303306.1">
    <property type="nucleotide sequence ID" value="NZ_BAABWN010000007.1"/>
</dbReference>
<feature type="compositionally biased region" description="Basic and acidic residues" evidence="1">
    <location>
        <begin position="42"/>
        <end position="69"/>
    </location>
</feature>
<organism evidence="3 4">
    <name type="scientific">Sessilibacter corallicola</name>
    <dbReference type="NCBI Taxonomy" id="2904075"/>
    <lineage>
        <taxon>Bacteria</taxon>
        <taxon>Pseudomonadati</taxon>
        <taxon>Pseudomonadota</taxon>
        <taxon>Gammaproteobacteria</taxon>
        <taxon>Cellvibrionales</taxon>
        <taxon>Cellvibrionaceae</taxon>
        <taxon>Sessilibacter</taxon>
    </lineage>
</organism>
<proteinExistence type="predicted"/>
<keyword evidence="3" id="KW-0282">Flagellum</keyword>
<dbReference type="Pfam" id="PF02120">
    <property type="entry name" value="Flg_hook"/>
    <property type="match status" value="1"/>
</dbReference>
<dbReference type="InterPro" id="IPR038610">
    <property type="entry name" value="FliK-like_C_sf"/>
</dbReference>
<keyword evidence="4" id="KW-1185">Reference proteome</keyword>
<dbReference type="CDD" id="cd17470">
    <property type="entry name" value="T3SS_Flik_C"/>
    <property type="match status" value="1"/>
</dbReference>
<keyword evidence="3" id="KW-0966">Cell projection</keyword>
<keyword evidence="3" id="KW-0969">Cilium</keyword>
<feature type="domain" description="Flagellar hook-length control protein-like C-terminal" evidence="2">
    <location>
        <begin position="267"/>
        <end position="349"/>
    </location>
</feature>
<evidence type="ECO:0000259" key="2">
    <source>
        <dbReference type="Pfam" id="PF02120"/>
    </source>
</evidence>
<evidence type="ECO:0000313" key="4">
    <source>
        <dbReference type="Proteomes" id="UP001465153"/>
    </source>
</evidence>
<evidence type="ECO:0000256" key="1">
    <source>
        <dbReference type="SAM" id="MobiDB-lite"/>
    </source>
</evidence>
<comment type="caution">
    <text evidence="3">The sequence shown here is derived from an EMBL/GenBank/DDBJ whole genome shotgun (WGS) entry which is preliminary data.</text>
</comment>
<dbReference type="EMBL" id="BAABWN010000007">
    <property type="protein sequence ID" value="GAA6168582.1"/>
    <property type="molecule type" value="Genomic_DNA"/>
</dbReference>
<dbReference type="InterPro" id="IPR021136">
    <property type="entry name" value="Flagellar_hook_control-like_C"/>
</dbReference>
<feature type="region of interest" description="Disordered" evidence="1">
    <location>
        <begin position="1"/>
        <end position="78"/>
    </location>
</feature>
<dbReference type="PANTHER" id="PTHR37533">
    <property type="entry name" value="FLAGELLAR HOOK-LENGTH CONTROL PROTEIN"/>
    <property type="match status" value="1"/>
</dbReference>
<reference evidence="3 4" key="1">
    <citation type="submission" date="2024-04" db="EMBL/GenBank/DDBJ databases">
        <title>Draft genome sequence of Sessilibacter corallicola NBRC 116591.</title>
        <authorList>
            <person name="Miyakawa T."/>
            <person name="Kusuya Y."/>
            <person name="Miura T."/>
        </authorList>
    </citation>
    <scope>NUCLEOTIDE SEQUENCE [LARGE SCALE GENOMIC DNA]</scope>
    <source>
        <strain evidence="3 4">KU-00831-HH</strain>
    </source>
</reference>
<accession>A0ABQ0AA96</accession>